<keyword evidence="3 6" id="KW-1133">Transmembrane helix</keyword>
<dbReference type="GO" id="GO:0005886">
    <property type="term" value="C:plasma membrane"/>
    <property type="evidence" value="ECO:0007669"/>
    <property type="project" value="TreeGrafter"/>
</dbReference>
<dbReference type="InterPro" id="IPR036259">
    <property type="entry name" value="MFS_trans_sf"/>
</dbReference>
<protein>
    <recommendedName>
        <fullName evidence="7">Major facilitator superfamily (MFS) profile domain-containing protein</fullName>
    </recommendedName>
</protein>
<evidence type="ECO:0000259" key="7">
    <source>
        <dbReference type="PROSITE" id="PS50850"/>
    </source>
</evidence>
<comment type="caution">
    <text evidence="8">The sequence shown here is derived from an EMBL/GenBank/DDBJ whole genome shotgun (WGS) entry which is preliminary data.</text>
</comment>
<feature type="transmembrane region" description="Helical" evidence="6">
    <location>
        <begin position="407"/>
        <end position="427"/>
    </location>
</feature>
<feature type="transmembrane region" description="Helical" evidence="6">
    <location>
        <begin position="138"/>
        <end position="156"/>
    </location>
</feature>
<comment type="subcellular location">
    <subcellularLocation>
        <location evidence="1">Membrane</location>
        <topology evidence="1">Multi-pass membrane protein</topology>
    </subcellularLocation>
</comment>
<keyword evidence="2 6" id="KW-0812">Transmembrane</keyword>
<dbReference type="Proteomes" id="UP001295794">
    <property type="component" value="Unassembled WGS sequence"/>
</dbReference>
<feature type="compositionally biased region" description="Basic and acidic residues" evidence="5">
    <location>
        <begin position="47"/>
        <end position="57"/>
    </location>
</feature>
<evidence type="ECO:0000256" key="2">
    <source>
        <dbReference type="ARBA" id="ARBA00022692"/>
    </source>
</evidence>
<name>A0AAD2Q4N2_9AGAR</name>
<feature type="transmembrane region" description="Helical" evidence="6">
    <location>
        <begin position="270"/>
        <end position="290"/>
    </location>
</feature>
<feature type="transmembrane region" description="Helical" evidence="6">
    <location>
        <begin position="311"/>
        <end position="330"/>
    </location>
</feature>
<dbReference type="Gene3D" id="1.20.1250.20">
    <property type="entry name" value="MFS general substrate transporter like domains"/>
    <property type="match status" value="1"/>
</dbReference>
<feature type="compositionally biased region" description="Polar residues" evidence="5">
    <location>
        <begin position="29"/>
        <end position="46"/>
    </location>
</feature>
<feature type="transmembrane region" description="Helical" evidence="6">
    <location>
        <begin position="350"/>
        <end position="370"/>
    </location>
</feature>
<feature type="transmembrane region" description="Helical" evidence="6">
    <location>
        <begin position="245"/>
        <end position="264"/>
    </location>
</feature>
<dbReference type="Pfam" id="PF07690">
    <property type="entry name" value="MFS_1"/>
    <property type="match status" value="1"/>
</dbReference>
<feature type="transmembrane region" description="Helical" evidence="6">
    <location>
        <begin position="439"/>
        <end position="461"/>
    </location>
</feature>
<gene>
    <name evidence="8" type="ORF">MYCIT1_LOCUS23857</name>
</gene>
<feature type="domain" description="Major facilitator superfamily (MFS) profile" evidence="7">
    <location>
        <begin position="72"/>
        <end position="536"/>
    </location>
</feature>
<keyword evidence="4 6" id="KW-0472">Membrane</keyword>
<evidence type="ECO:0000256" key="1">
    <source>
        <dbReference type="ARBA" id="ARBA00004141"/>
    </source>
</evidence>
<dbReference type="Gene3D" id="1.20.1720.10">
    <property type="entry name" value="Multidrug resistance protein D"/>
    <property type="match status" value="1"/>
</dbReference>
<dbReference type="InterPro" id="IPR020846">
    <property type="entry name" value="MFS_dom"/>
</dbReference>
<sequence length="573" mass="60727">MKSALISFGPQEPSLTSVSRAHLRVTPTLPSMSDISKPAQQSSQGGERNDAGARARVEDVPRPRKTRAFYMSVLAIMVASFLSALDLTAVGTALPTIAAALKDTKGEFTWVGAAYALSSTAFIPLSGSLADAFGRRPILLTSIAFFGIGSALSGAAQNMAGIGGGGILNLTEVLIADLVPLAERGLYQGLVGLAWSLASCIGPPIGVLNLPLTGVTFALVAVFLRVRTPPGSVKEKLGKVDWIGNALAIFGSGLVIIGLAWGGIRYPWASAPVLTTLILGMLFLGTFAVYEATVPTRPTIPIDVISNRTSLSGLLTVATHSIASTAIIYYLPVFFQACFGASPVRSAVDFLPGALLTAPFALVAGILVLVWQRYREINWIAWVFMVVAFGLTSTLKANASTAQWVGFQVVAAIGVGLNCSAPLFPILAPLKPERAGSALALFCFTRAFFQAWGIAIAGTILQNELHHHLPVAFVAQFPPHFEIAYAAIPSINALEEPLRSEVQAAFASSLAMIWKVMVGICGLGLLFSMLMKEVPMTMLKDDRFALEEQDDKVYNLENLNTVQPVPQVTDSPA</sequence>
<feature type="transmembrane region" description="Helical" evidence="6">
    <location>
        <begin position="68"/>
        <end position="88"/>
    </location>
</feature>
<evidence type="ECO:0000313" key="8">
    <source>
        <dbReference type="EMBL" id="CAK5275831.1"/>
    </source>
</evidence>
<dbReference type="SUPFAM" id="SSF103473">
    <property type="entry name" value="MFS general substrate transporter"/>
    <property type="match status" value="1"/>
</dbReference>
<accession>A0AAD2Q4N2</accession>
<dbReference type="AlphaFoldDB" id="A0AAD2Q4N2"/>
<evidence type="ECO:0000256" key="6">
    <source>
        <dbReference type="SAM" id="Phobius"/>
    </source>
</evidence>
<feature type="region of interest" description="Disordered" evidence="5">
    <location>
        <begin position="29"/>
        <end position="57"/>
    </location>
</feature>
<evidence type="ECO:0000256" key="4">
    <source>
        <dbReference type="ARBA" id="ARBA00023136"/>
    </source>
</evidence>
<feature type="transmembrane region" description="Helical" evidence="6">
    <location>
        <begin position="205"/>
        <end position="224"/>
    </location>
</feature>
<evidence type="ECO:0000313" key="9">
    <source>
        <dbReference type="Proteomes" id="UP001295794"/>
    </source>
</evidence>
<dbReference type="PANTHER" id="PTHR23501">
    <property type="entry name" value="MAJOR FACILITATOR SUPERFAMILY"/>
    <property type="match status" value="1"/>
</dbReference>
<feature type="transmembrane region" description="Helical" evidence="6">
    <location>
        <begin position="108"/>
        <end position="126"/>
    </location>
</feature>
<evidence type="ECO:0000256" key="5">
    <source>
        <dbReference type="SAM" id="MobiDB-lite"/>
    </source>
</evidence>
<proteinExistence type="predicted"/>
<feature type="transmembrane region" description="Helical" evidence="6">
    <location>
        <begin position="504"/>
        <end position="530"/>
    </location>
</feature>
<organism evidence="8 9">
    <name type="scientific">Mycena citricolor</name>
    <dbReference type="NCBI Taxonomy" id="2018698"/>
    <lineage>
        <taxon>Eukaryota</taxon>
        <taxon>Fungi</taxon>
        <taxon>Dikarya</taxon>
        <taxon>Basidiomycota</taxon>
        <taxon>Agaricomycotina</taxon>
        <taxon>Agaricomycetes</taxon>
        <taxon>Agaricomycetidae</taxon>
        <taxon>Agaricales</taxon>
        <taxon>Marasmiineae</taxon>
        <taxon>Mycenaceae</taxon>
        <taxon>Mycena</taxon>
    </lineage>
</organism>
<reference evidence="8" key="1">
    <citation type="submission" date="2023-11" db="EMBL/GenBank/DDBJ databases">
        <authorList>
            <person name="De Vega J J."/>
            <person name="De Vega J J."/>
        </authorList>
    </citation>
    <scope>NUCLEOTIDE SEQUENCE</scope>
</reference>
<evidence type="ECO:0000256" key="3">
    <source>
        <dbReference type="ARBA" id="ARBA00022989"/>
    </source>
</evidence>
<keyword evidence="9" id="KW-1185">Reference proteome</keyword>
<dbReference type="InterPro" id="IPR011701">
    <property type="entry name" value="MFS"/>
</dbReference>
<feature type="transmembrane region" description="Helical" evidence="6">
    <location>
        <begin position="377"/>
        <end position="395"/>
    </location>
</feature>
<dbReference type="EMBL" id="CAVNYO010000405">
    <property type="protein sequence ID" value="CAK5275831.1"/>
    <property type="molecule type" value="Genomic_DNA"/>
</dbReference>
<dbReference type="GO" id="GO:0022857">
    <property type="term" value="F:transmembrane transporter activity"/>
    <property type="evidence" value="ECO:0007669"/>
    <property type="project" value="InterPro"/>
</dbReference>
<dbReference type="PROSITE" id="PS50850">
    <property type="entry name" value="MFS"/>
    <property type="match status" value="1"/>
</dbReference>
<dbReference type="PANTHER" id="PTHR23501:SF102">
    <property type="entry name" value="DRUG TRANSPORTER, PUTATIVE (AFU_ORTHOLOGUE AFUA_3G08530)-RELATED"/>
    <property type="match status" value="1"/>
</dbReference>